<evidence type="ECO:0000313" key="6">
    <source>
        <dbReference type="EMBL" id="GFR13712.1"/>
    </source>
</evidence>
<feature type="transmembrane region" description="Helical" evidence="5">
    <location>
        <begin position="66"/>
        <end position="87"/>
    </location>
</feature>
<dbReference type="OrthoDB" id="6512734at2759"/>
<feature type="transmembrane region" description="Helical" evidence="5">
    <location>
        <begin position="152"/>
        <end position="170"/>
    </location>
</feature>
<reference evidence="6" key="1">
    <citation type="submission" date="2020-07" db="EMBL/GenBank/DDBJ databases">
        <title>Multicomponent nature underlies the extraordinary mechanical properties of spider dragline silk.</title>
        <authorList>
            <person name="Kono N."/>
            <person name="Nakamura H."/>
            <person name="Mori M."/>
            <person name="Yoshida Y."/>
            <person name="Ohtoshi R."/>
            <person name="Malay A.D."/>
            <person name="Moran D.A.P."/>
            <person name="Tomita M."/>
            <person name="Numata K."/>
            <person name="Arakawa K."/>
        </authorList>
    </citation>
    <scope>NUCLEOTIDE SEQUENCE</scope>
</reference>
<keyword evidence="1 5" id="KW-0812">Transmembrane</keyword>
<keyword evidence="3 5" id="KW-0472">Membrane</keyword>
<protein>
    <submittedName>
        <fullName evidence="6">Sodium-dependent glucose transporter 1</fullName>
    </submittedName>
</protein>
<feature type="transmembrane region" description="Helical" evidence="5">
    <location>
        <begin position="356"/>
        <end position="374"/>
    </location>
</feature>
<dbReference type="AlphaFoldDB" id="A0A8X6GYL4"/>
<dbReference type="PANTHER" id="PTHR23121">
    <property type="entry name" value="SODIUM-DEPENDENT GLUCOSE TRANSPORTER 1"/>
    <property type="match status" value="1"/>
</dbReference>
<feature type="transmembrane region" description="Helical" evidence="5">
    <location>
        <begin position="408"/>
        <end position="429"/>
    </location>
</feature>
<feature type="region of interest" description="Disordered" evidence="4">
    <location>
        <begin position="500"/>
        <end position="521"/>
    </location>
</feature>
<dbReference type="Proteomes" id="UP000887116">
    <property type="component" value="Unassembled WGS sequence"/>
</dbReference>
<dbReference type="Gene3D" id="1.20.1250.20">
    <property type="entry name" value="MFS general substrate transporter like domains"/>
    <property type="match status" value="2"/>
</dbReference>
<dbReference type="Pfam" id="PF07690">
    <property type="entry name" value="MFS_1"/>
    <property type="match status" value="1"/>
</dbReference>
<keyword evidence="7" id="KW-1185">Reference proteome</keyword>
<feature type="transmembrane region" description="Helical" evidence="5">
    <location>
        <begin position="99"/>
        <end position="122"/>
    </location>
</feature>
<dbReference type="InterPro" id="IPR011701">
    <property type="entry name" value="MFS"/>
</dbReference>
<dbReference type="SUPFAM" id="SSF103473">
    <property type="entry name" value="MFS general substrate transporter"/>
    <property type="match status" value="1"/>
</dbReference>
<accession>A0A8X6GYL4</accession>
<evidence type="ECO:0000256" key="4">
    <source>
        <dbReference type="SAM" id="MobiDB-lite"/>
    </source>
</evidence>
<evidence type="ECO:0000256" key="2">
    <source>
        <dbReference type="ARBA" id="ARBA00022989"/>
    </source>
</evidence>
<keyword evidence="2 5" id="KW-1133">Transmembrane helix</keyword>
<feature type="transmembrane region" description="Helical" evidence="5">
    <location>
        <begin position="468"/>
        <end position="491"/>
    </location>
</feature>
<dbReference type="EMBL" id="BMAO01007111">
    <property type="protein sequence ID" value="GFR13712.1"/>
    <property type="molecule type" value="Genomic_DNA"/>
</dbReference>
<sequence>MLFVTFKDGNSRVDFVMFPARHSQSQQQLLLRIFIVISIYSDPSLQLKTKKMFRLFARTLDVARTVVHYLMYAILGLMMSIPGPTLLDLKQISGTDSYGISFIFTARSTGYLIGSLTGGIILDCMKNEDIALIISSLFVAIGAFTIPWCRSLTILLCTFIITGFAMGFSNTGSNASCLRIWGKKGAPFLQGLHFTYGLGGFIAPLLAAPFLSAQVPAIPRDLTLLGVAQNLTSELVAETSSISNVLDDQQPVSISESSIPSITYAYTIVGGLATLVCGCFVLVFGLASNEKSEKTESEQEAIRDPGLSFTIIVVILACLQTGLISGVEVSFAQMLTSYVVHSKHGLSKVVGSYMTSLYWGAFTVTRGLSVFLACKISVRKLLAFDLFLSVAAALILLTIGTWSVTGLWVGTGLLGVGVASIFPATLSWVEKYININNRIASVFTLVSSILEMTVPLSISIYLGTQPNVLFHFMTVATILVCCLFVTLNIILKRKGKKYDTSVSESSKSEEKSPAKVPTISV</sequence>
<feature type="transmembrane region" description="Helical" evidence="5">
    <location>
        <begin position="441"/>
        <end position="462"/>
    </location>
</feature>
<dbReference type="PANTHER" id="PTHR23121:SF9">
    <property type="entry name" value="SODIUM-DEPENDENT GLUCOSE TRANSPORTER 1"/>
    <property type="match status" value="1"/>
</dbReference>
<feature type="transmembrane region" description="Helical" evidence="5">
    <location>
        <begin position="307"/>
        <end position="327"/>
    </location>
</feature>
<proteinExistence type="predicted"/>
<evidence type="ECO:0000256" key="3">
    <source>
        <dbReference type="ARBA" id="ARBA00023136"/>
    </source>
</evidence>
<feature type="transmembrane region" description="Helical" evidence="5">
    <location>
        <begin position="129"/>
        <end position="146"/>
    </location>
</feature>
<dbReference type="GO" id="GO:0022857">
    <property type="term" value="F:transmembrane transporter activity"/>
    <property type="evidence" value="ECO:0007669"/>
    <property type="project" value="InterPro"/>
</dbReference>
<dbReference type="InterPro" id="IPR036259">
    <property type="entry name" value="MFS_trans_sf"/>
</dbReference>
<evidence type="ECO:0000313" key="7">
    <source>
        <dbReference type="Proteomes" id="UP000887116"/>
    </source>
</evidence>
<comment type="caution">
    <text evidence="6">The sequence shown here is derived from an EMBL/GenBank/DDBJ whole genome shotgun (WGS) entry which is preliminary data.</text>
</comment>
<feature type="transmembrane region" description="Helical" evidence="5">
    <location>
        <begin position="191"/>
        <end position="211"/>
    </location>
</feature>
<keyword evidence="6" id="KW-0762">Sugar transport</keyword>
<evidence type="ECO:0000256" key="5">
    <source>
        <dbReference type="SAM" id="Phobius"/>
    </source>
</evidence>
<evidence type="ECO:0000256" key="1">
    <source>
        <dbReference type="ARBA" id="ARBA00022692"/>
    </source>
</evidence>
<feature type="transmembrane region" description="Helical" evidence="5">
    <location>
        <begin position="264"/>
        <end position="287"/>
    </location>
</feature>
<organism evidence="6 7">
    <name type="scientific">Trichonephila clavata</name>
    <name type="common">Joro spider</name>
    <name type="synonym">Nephila clavata</name>
    <dbReference type="NCBI Taxonomy" id="2740835"/>
    <lineage>
        <taxon>Eukaryota</taxon>
        <taxon>Metazoa</taxon>
        <taxon>Ecdysozoa</taxon>
        <taxon>Arthropoda</taxon>
        <taxon>Chelicerata</taxon>
        <taxon>Arachnida</taxon>
        <taxon>Araneae</taxon>
        <taxon>Araneomorphae</taxon>
        <taxon>Entelegynae</taxon>
        <taxon>Araneoidea</taxon>
        <taxon>Nephilidae</taxon>
        <taxon>Trichonephila</taxon>
    </lineage>
</organism>
<keyword evidence="6" id="KW-0813">Transport</keyword>
<feature type="transmembrane region" description="Helical" evidence="5">
    <location>
        <begin position="381"/>
        <end position="402"/>
    </location>
</feature>
<name>A0A8X6GYL4_TRICU</name>
<gene>
    <name evidence="6" type="primary">MFSD4B</name>
    <name evidence="6" type="ORF">TNCT_528651</name>
</gene>